<feature type="transmembrane region" description="Helical" evidence="2">
    <location>
        <begin position="962"/>
        <end position="983"/>
    </location>
</feature>
<dbReference type="Pfam" id="PF08434">
    <property type="entry name" value="CLCA"/>
    <property type="match status" value="2"/>
</dbReference>
<feature type="domain" description="Calcium-activated chloride channel N-terminal" evidence="4">
    <location>
        <begin position="34"/>
        <end position="200"/>
    </location>
</feature>
<feature type="region of interest" description="Disordered" evidence="1">
    <location>
        <begin position="1022"/>
        <end position="1071"/>
    </location>
</feature>
<evidence type="ECO:0000313" key="6">
    <source>
        <dbReference type="Proteomes" id="UP000075880"/>
    </source>
</evidence>
<keyword evidence="2" id="KW-0812">Transmembrane</keyword>
<keyword evidence="2" id="KW-1133">Transmembrane helix</keyword>
<organism evidence="5 6">
    <name type="scientific">Anopheles atroparvus</name>
    <name type="common">European mosquito</name>
    <dbReference type="NCBI Taxonomy" id="41427"/>
    <lineage>
        <taxon>Eukaryota</taxon>
        <taxon>Metazoa</taxon>
        <taxon>Ecdysozoa</taxon>
        <taxon>Arthropoda</taxon>
        <taxon>Hexapoda</taxon>
        <taxon>Insecta</taxon>
        <taxon>Pterygota</taxon>
        <taxon>Neoptera</taxon>
        <taxon>Endopterygota</taxon>
        <taxon>Diptera</taxon>
        <taxon>Nematocera</taxon>
        <taxon>Culicoidea</taxon>
        <taxon>Culicidae</taxon>
        <taxon>Anophelinae</taxon>
        <taxon>Anopheles</taxon>
    </lineage>
</organism>
<keyword evidence="6" id="KW-1185">Reference proteome</keyword>
<feature type="compositionally biased region" description="Basic residues" evidence="1">
    <location>
        <begin position="1209"/>
        <end position="1220"/>
    </location>
</feature>
<evidence type="ECO:0000313" key="5">
    <source>
        <dbReference type="EnsemblMetazoa" id="ENSAATROPP000958"/>
    </source>
</evidence>
<feature type="domain" description="Calcium-activated chloride channel N-terminal" evidence="4">
    <location>
        <begin position="230"/>
        <end position="285"/>
    </location>
</feature>
<dbReference type="EnsemblMetazoa" id="ENSAATROPT001006">
    <property type="protein sequence ID" value="ENSAATROPP000958"/>
    <property type="gene ID" value="ENSAATROPG000801"/>
</dbReference>
<evidence type="ECO:0000256" key="3">
    <source>
        <dbReference type="SAM" id="SignalP"/>
    </source>
</evidence>
<feature type="signal peptide" evidence="3">
    <location>
        <begin position="1"/>
        <end position="29"/>
    </location>
</feature>
<feature type="compositionally biased region" description="Low complexity" evidence="1">
    <location>
        <begin position="1240"/>
        <end position="1249"/>
    </location>
</feature>
<proteinExistence type="predicted"/>
<feature type="compositionally biased region" description="Low complexity" evidence="1">
    <location>
        <begin position="1022"/>
        <end position="1063"/>
    </location>
</feature>
<accession>A0AAG5CQV0</accession>
<feature type="region of interest" description="Disordered" evidence="1">
    <location>
        <begin position="1240"/>
        <end position="1272"/>
    </location>
</feature>
<feature type="region of interest" description="Disordered" evidence="1">
    <location>
        <begin position="1195"/>
        <end position="1227"/>
    </location>
</feature>
<dbReference type="InterPro" id="IPR013642">
    <property type="entry name" value="CLCA_N"/>
</dbReference>
<feature type="chain" id="PRO_5042611550" description="Calcium-activated chloride channel N-terminal domain-containing protein" evidence="3">
    <location>
        <begin position="30"/>
        <end position="1354"/>
    </location>
</feature>
<reference evidence="5" key="1">
    <citation type="submission" date="2024-04" db="UniProtKB">
        <authorList>
            <consortium name="EnsemblMetazoa"/>
        </authorList>
    </citation>
    <scope>IDENTIFICATION</scope>
    <source>
        <strain evidence="5">EBRO</strain>
    </source>
</reference>
<protein>
    <recommendedName>
        <fullName evidence="4">Calcium-activated chloride channel N-terminal domain-containing protein</fullName>
    </recommendedName>
</protein>
<evidence type="ECO:0000256" key="1">
    <source>
        <dbReference type="SAM" id="MobiDB-lite"/>
    </source>
</evidence>
<feature type="region of interest" description="Disordered" evidence="1">
    <location>
        <begin position="1333"/>
        <end position="1354"/>
    </location>
</feature>
<evidence type="ECO:0000259" key="4">
    <source>
        <dbReference type="Pfam" id="PF08434"/>
    </source>
</evidence>
<evidence type="ECO:0000256" key="2">
    <source>
        <dbReference type="SAM" id="Phobius"/>
    </source>
</evidence>
<keyword evidence="2" id="KW-0472">Membrane</keyword>
<name>A0AAG5CQV0_ANOAO</name>
<dbReference type="Proteomes" id="UP000075880">
    <property type="component" value="Unassembled WGS sequence"/>
</dbReference>
<keyword evidence="3" id="KW-0732">Signal</keyword>
<sequence length="1354" mass="148946">MARTLVFPLPLLLTGVLAVLGLGVPIANGASSITVEKSAYKNVVIEIRDNVPVDNCQTILQNLEIMLTSASQYLFNALDSRVYFGEVSVILPNHWPQSCIPYNQTRTSASGETADVTIRPQTKAEPSIWTQQYAGCGEAGEQIYIDPDILGRETIWREFIREWAKYRYGVFDEIGYDRDPVYPRCYINDDHKVKLTGCSDAPVNDEGLCGSPSSPVPVPYNISRILDPNARTSIMFAAEAKSVTMFCDEGTHNRYAPTKHNQLCDRRSTYDVILKHTDFAPQNQMEFNPSVIINTVPKFSYKSRKLTRYVIVIGQTFVMRERETWSFLRRAIRKWIVYDLPATKTEIGIALANDTATYDMLPITSLQIEKNKDRIASFIPYTASDLNRPTCLSCGISDAIHMLNEQTRHHGPASSVILVIAPGMDIEHESLARSARASKIRIATINYPLVEPRRPLDALAQETGGSAYSVFECRDNSEKSLVSTYFELSSALYNIGKQYYEGNRNEFPVEIFRRVLVDSVGETNSQRSSRTVTGNFMLDPFMGPPAEFFIYVHNSENPLVSNVRLTNPNGIVYASMSDARASVRQLSLLATINETGIWNYSIERFQGNPQPHYVQVIATPRSKYAPVITARAWMHRGKAGGPMVVFAEVKKGDLPVVSAQVEVTVTKLERMCERFREPSAATGQGAERFVLLDTGAGDPDITKGDGVYSRYFNADEFGGPGTYQLEVTVSDRGNTAYTLADGASYTTLSSVQPGRCCGSSVPIPQKQSLDSFERILPPMTVFVSQADLVNAAKVPVGRISDLSADVEGMKVRLSWTSPDMGGKNVARYEVKYATTIKDIVDNFDTAAVLWHHDTPFTFSIGEGSEFTMNITHEPHLFGQILYFAVRPYATLTKDAEPGPISNYVRAFVTKPKPTTLYPPSSTGGTESYDSIWSSYDGIAKNGDDSMDIIPRIAKTMDLGPELILPIIAGIILLLALILIYCWFCVVKKRHDTHDDEQKKPIKSFKSDTKLTSSHSVIVTAANAGAANGSSPSSNSTTSSSSSPNHHAHQQQQQQPGQTTLPQSNSYDLGHLGDHQTVGIPTIYNIDDDVLLAKKRYSAVINMGPPTHPMEQQLIEELKQQQHIIDTQSFILPNHQGSGGLVGAPNQNNNNNNNCSVSIISTTSNNTTLTRTYNPNAAPTGTIMVGGRTLSPYESWSASQLLQEHEQHQQHHHGNPPRRHSPPLIDDLIDNNVVPQASFYGQQQQQQQPLIGGGQPGQPLHPQHMLGQPGTDQMSLLNNNHLNENGSPPVPPLPIYTTSPSGGMPVGNTTSYVYGQSHHGSSVSSVNSGLGGSLQNGGATIGNTDTKKRRNVTMV</sequence>